<dbReference type="RefSeq" id="WP_090158206.1">
    <property type="nucleotide sequence ID" value="NZ_JAJATZ010000003.1"/>
</dbReference>
<reference evidence="1" key="1">
    <citation type="submission" date="2021-10" db="EMBL/GenBank/DDBJ databases">
        <title>Loktanella gaetbuli sp. nov., isolated from a tidal flat.</title>
        <authorList>
            <person name="Park S."/>
            <person name="Yoon J.-H."/>
        </authorList>
    </citation>
    <scope>NUCLEOTIDE SEQUENCE</scope>
    <source>
        <strain evidence="1">TSTF-M6</strain>
    </source>
</reference>
<dbReference type="EMBL" id="JAJATZ010000003">
    <property type="protein sequence ID" value="MCB5199093.1"/>
    <property type="molecule type" value="Genomic_DNA"/>
</dbReference>
<evidence type="ECO:0000313" key="1">
    <source>
        <dbReference type="EMBL" id="MCB5199093.1"/>
    </source>
</evidence>
<keyword evidence="2" id="KW-1185">Reference proteome</keyword>
<accession>A0ABS8BTM8</accession>
<dbReference type="Proteomes" id="UP001138961">
    <property type="component" value="Unassembled WGS sequence"/>
</dbReference>
<dbReference type="Pfam" id="PF12100">
    <property type="entry name" value="DUF3576"/>
    <property type="match status" value="1"/>
</dbReference>
<name>A0ABS8BTM8_9RHOB</name>
<protein>
    <submittedName>
        <fullName evidence="1">DUF3576 domain-containing protein</fullName>
    </submittedName>
</protein>
<proteinExistence type="predicted"/>
<dbReference type="InterPro" id="IPR021959">
    <property type="entry name" value="DUF3576"/>
</dbReference>
<organism evidence="1 2">
    <name type="scientific">Loktanella gaetbuli</name>
    <dbReference type="NCBI Taxonomy" id="2881335"/>
    <lineage>
        <taxon>Bacteria</taxon>
        <taxon>Pseudomonadati</taxon>
        <taxon>Pseudomonadota</taxon>
        <taxon>Alphaproteobacteria</taxon>
        <taxon>Rhodobacterales</taxon>
        <taxon>Roseobacteraceae</taxon>
        <taxon>Loktanella</taxon>
    </lineage>
</organism>
<sequence>MFVALTGCGFLGFGGGASAPAAAPSGPNPYLYNASLQVLSFLPLESANQSTGQIVYGFGRAPGAAQSYRVVATVTSNALDARSLVVDVRSASGAASREVRRGIEDAIYTRARALRIADLAP</sequence>
<gene>
    <name evidence="1" type="ORF">LGQ03_07555</name>
</gene>
<evidence type="ECO:0000313" key="2">
    <source>
        <dbReference type="Proteomes" id="UP001138961"/>
    </source>
</evidence>
<comment type="caution">
    <text evidence="1">The sequence shown here is derived from an EMBL/GenBank/DDBJ whole genome shotgun (WGS) entry which is preliminary data.</text>
</comment>